<feature type="domain" description="Glycosyl hydrolase family 13 catalytic" evidence="9">
    <location>
        <begin position="578"/>
        <end position="976"/>
    </location>
</feature>
<reference evidence="10" key="2">
    <citation type="submission" date="2020-05" db="UniProtKB">
        <authorList>
            <consortium name="EnsemblMetazoa"/>
        </authorList>
    </citation>
    <scope>IDENTIFICATION</scope>
    <source>
        <strain evidence="10">CM1001059</strain>
    </source>
</reference>
<dbReference type="CDD" id="cd11328">
    <property type="entry name" value="AmyAc_maltase"/>
    <property type="match status" value="2"/>
</dbReference>
<dbReference type="InterPro" id="IPR027408">
    <property type="entry name" value="PNPase/RNase_PH_dom_sf"/>
</dbReference>
<dbReference type="FunFam" id="3.90.400.10:FF:000001">
    <property type="entry name" value="Maltase A3, isoform A"/>
    <property type="match status" value="2"/>
</dbReference>
<dbReference type="Pfam" id="PF03725">
    <property type="entry name" value="RNase_PH_C"/>
    <property type="match status" value="1"/>
</dbReference>
<dbReference type="EnsemblMetazoa" id="AMEC020962-RA">
    <property type="protein sequence ID" value="AMEC020962-PA"/>
    <property type="gene ID" value="AMEC020962"/>
</dbReference>
<dbReference type="InterPro" id="IPR015847">
    <property type="entry name" value="ExoRNase_PH_dom2"/>
</dbReference>
<dbReference type="Gene3D" id="3.30.230.70">
    <property type="entry name" value="GHMP Kinase, N-terminal domain"/>
    <property type="match status" value="2"/>
</dbReference>
<dbReference type="InterPro" id="IPR036345">
    <property type="entry name" value="ExoRNase_PH_dom2_sf"/>
</dbReference>
<evidence type="ECO:0000256" key="3">
    <source>
        <dbReference type="ARBA" id="ARBA00012741"/>
    </source>
</evidence>
<evidence type="ECO:0000256" key="5">
    <source>
        <dbReference type="ARBA" id="ARBA00022801"/>
    </source>
</evidence>
<evidence type="ECO:0000313" key="10">
    <source>
        <dbReference type="EnsemblMetazoa" id="AMEC020962-PA"/>
    </source>
</evidence>
<dbReference type="SUPFAM" id="SSF54211">
    <property type="entry name" value="Ribosomal protein S5 domain 2-like"/>
    <property type="match status" value="1"/>
</dbReference>
<protein>
    <recommendedName>
        <fullName evidence="3">alpha-glucosidase</fullName>
        <ecNumber evidence="3">3.2.1.20</ecNumber>
    </recommendedName>
</protein>
<keyword evidence="5" id="KW-0378">Hydrolase</keyword>
<name>A0A182UID8_9DIPT</name>
<dbReference type="SUPFAM" id="SSF51445">
    <property type="entry name" value="(Trans)glycosidases"/>
    <property type="match status" value="2"/>
</dbReference>
<dbReference type="PANTHER" id="PTHR10357">
    <property type="entry name" value="ALPHA-AMYLASE FAMILY MEMBER"/>
    <property type="match status" value="1"/>
</dbReference>
<dbReference type="Pfam" id="PF00128">
    <property type="entry name" value="Alpha-amylase"/>
    <property type="match status" value="2"/>
</dbReference>
<evidence type="ECO:0000313" key="11">
    <source>
        <dbReference type="Proteomes" id="UP000075902"/>
    </source>
</evidence>
<accession>A0A182UID8</accession>
<feature type="signal peptide" evidence="8">
    <location>
        <begin position="1"/>
        <end position="19"/>
    </location>
</feature>
<dbReference type="Gene3D" id="3.90.400.10">
    <property type="entry name" value="Oligo-1,6-glucosidase, Domain 2"/>
    <property type="match status" value="2"/>
</dbReference>
<sequence length="1295" mass="147518">MALYYWLALLLLGWSTVTAQKDWWESASFYQIYPRSFQDSNGDGIGDLNGIKSRLPYLKSLGMTAFWLSPIYPSPMADFGYDISNFMDIHPSFGTLADFKQLVEEAKKLQLRIILDFVPNHSSDEHEWFMKSVQRVSGYEDYYVWQDPKPGTERDPPNNWVAAWYGSAWEWNDERKQFYLHQFHKKQPDLNYRNPAVVQAMKDVLRFWLDQGVDGFRIDAVPWLFETVGFPDEPVSGHSTDPLSQNYLTHIYTLDQPETVDMVYQWRELMDQYKQEHNTTTKVLMTEAWSSLDVVKTYFNDSNNRQGSQMPFNFQLIMRLDQNSKASDFQTVINSWLDIIPPGHTPNWVLGNHDKRRVSSRMGGDHMVDIMAMIELTLPGITVTYQGEEIGMHDVDISWTDTQDPAACQLTEETYQEGTRDPARTPFQWDSTANAGFTNASVKPWLPLATDYPLVNVKTQQESAQNSHIKVFKELMNLRGTNTLIWGSFKSLVLGENVYAILRSFPNDKRTFVVLANIGSKSEIIDATKLDNSLPNELVFRVRVVVTMWSTVILLSVLLIVPSLLADEHWWQHANFYQIYPRSFKDSDGDGVGDLRGIMEKVPYLRRELGIDAIWLSPIFKSPMADFGYDIADFRDIHSEFGTIADLEALATACNAEGLKLILDFVPNHSSDESEWFLKSVQKDPTYSDYYVWHPGKTLANGTRVPPSNWVSVFRGSAWEWNDVRKEYYLHQFLVKQPDLNYRNPALVQEMKDVMTFWLGKGVHGFRIDAVPYLFESLPVNGVYPDEEKSGETDDADNPTYLVHQHTQNLDETFDMMYQWRKVVDDFKQQTQSEDIVLMAEAYTPLLNIIRLFGNEVSEGAHIPFNFEVLSNTFKDTTGQQFYDNIKRWLDVVPENRFSNWVLGNHDNKRVSSRLGVARADLYQIALNVLPGVAVTYNGDELAMEDVFISWKDTIDPAACNSNPKDYLLYSRDPVRTPFQWDDSVSAGFSTNRTTWLPVASNYKTLNYKAQKAAPRSHVKIFKALVRLRKQRTLREGTMEIQLVGDNIIVIKRHLEGASTIIAVLNFNKTTETVKLSSVFQGLPSAFEVITSSMQTNYIDGLLHPVKYYKDYLENNIRPDGRELEELRPLAISFDVIKCADGSAIVKVGNTTVVCGIKAELATPNALAPGHGFLVPNVDLSPVSSPSYRPGPPCEEAQVYSQSVADAISNARCIDLQQLCISPGNRLIADPTTEEEKLASTTLTVTVSDGKMSFFNQSGGDPMDSRTLKKCTDSAMKRERSVKKMIQTMQRKSSS</sequence>
<evidence type="ECO:0000256" key="2">
    <source>
        <dbReference type="ARBA" id="ARBA00008061"/>
    </source>
</evidence>
<dbReference type="VEuPathDB" id="VectorBase:AMEC020962"/>
<dbReference type="Proteomes" id="UP000075902">
    <property type="component" value="Unassembled WGS sequence"/>
</dbReference>
<dbReference type="InterPro" id="IPR001247">
    <property type="entry name" value="ExoRNase_PH_dom1"/>
</dbReference>
<evidence type="ECO:0000256" key="7">
    <source>
        <dbReference type="ARBA" id="ARBA00023295"/>
    </source>
</evidence>
<dbReference type="InterPro" id="IPR045857">
    <property type="entry name" value="O16G_dom_2"/>
</dbReference>
<keyword evidence="4 8" id="KW-0732">Signal</keyword>
<dbReference type="InterPro" id="IPR006047">
    <property type="entry name" value="GH13_cat_dom"/>
</dbReference>
<evidence type="ECO:0000256" key="1">
    <source>
        <dbReference type="ARBA" id="ARBA00001657"/>
    </source>
</evidence>
<dbReference type="GO" id="GO:0005975">
    <property type="term" value="P:carbohydrate metabolic process"/>
    <property type="evidence" value="ECO:0007669"/>
    <property type="project" value="InterPro"/>
</dbReference>
<dbReference type="SMART" id="SM00642">
    <property type="entry name" value="Aamy"/>
    <property type="match status" value="2"/>
</dbReference>
<evidence type="ECO:0000256" key="8">
    <source>
        <dbReference type="SAM" id="SignalP"/>
    </source>
</evidence>
<dbReference type="GO" id="GO:0004558">
    <property type="term" value="F:alpha-1,4-glucosidase activity"/>
    <property type="evidence" value="ECO:0007669"/>
    <property type="project" value="UniProtKB-EC"/>
</dbReference>
<dbReference type="InterPro" id="IPR017853">
    <property type="entry name" value="GH"/>
</dbReference>
<dbReference type="Pfam" id="PF01138">
    <property type="entry name" value="RNase_PH"/>
    <property type="match status" value="1"/>
</dbReference>
<keyword evidence="6" id="KW-0325">Glycoprotein</keyword>
<dbReference type="SUPFAM" id="SSF55666">
    <property type="entry name" value="Ribonuclease PH domain 2-like"/>
    <property type="match status" value="1"/>
</dbReference>
<keyword evidence="11" id="KW-1185">Reference proteome</keyword>
<reference evidence="11" key="1">
    <citation type="submission" date="2014-01" db="EMBL/GenBank/DDBJ databases">
        <title>The Genome Sequence of Anopheles melas CM1001059_A (V2).</title>
        <authorList>
            <consortium name="The Broad Institute Genomics Platform"/>
            <person name="Neafsey D.E."/>
            <person name="Besansky N."/>
            <person name="Howell P."/>
            <person name="Walton C."/>
            <person name="Young S.K."/>
            <person name="Zeng Q."/>
            <person name="Gargeya S."/>
            <person name="Fitzgerald M."/>
            <person name="Haas B."/>
            <person name="Abouelleil A."/>
            <person name="Allen A.W."/>
            <person name="Alvarado L."/>
            <person name="Arachchi H.M."/>
            <person name="Berlin A.M."/>
            <person name="Chapman S.B."/>
            <person name="Gainer-Dewar J."/>
            <person name="Goldberg J."/>
            <person name="Griggs A."/>
            <person name="Gujja S."/>
            <person name="Hansen M."/>
            <person name="Howarth C."/>
            <person name="Imamovic A."/>
            <person name="Ireland A."/>
            <person name="Larimer J."/>
            <person name="McCowan C."/>
            <person name="Murphy C."/>
            <person name="Pearson M."/>
            <person name="Poon T.W."/>
            <person name="Priest M."/>
            <person name="Roberts A."/>
            <person name="Saif S."/>
            <person name="Shea T."/>
            <person name="Sisk P."/>
            <person name="Sykes S."/>
            <person name="Wortman J."/>
            <person name="Nusbaum C."/>
            <person name="Birren B."/>
        </authorList>
    </citation>
    <scope>NUCLEOTIDE SEQUENCE [LARGE SCALE GENOMIC DNA]</scope>
    <source>
        <strain evidence="11">CM1001059</strain>
    </source>
</reference>
<comment type="catalytic activity">
    <reaction evidence="1">
        <text>Hydrolysis of terminal, non-reducing (1-&gt;4)-linked alpha-D-glucose residues with release of alpha-D-glucose.</text>
        <dbReference type="EC" id="3.2.1.20"/>
    </reaction>
</comment>
<comment type="similarity">
    <text evidence="2">Belongs to the glycosyl hydrolase 13 family.</text>
</comment>
<dbReference type="PANTHER" id="PTHR10357:SF234">
    <property type="entry name" value="MALTASE A2-RELATED"/>
    <property type="match status" value="1"/>
</dbReference>
<dbReference type="EC" id="3.2.1.20" evidence="3"/>
<keyword evidence="7" id="KW-0326">Glycosidase</keyword>
<evidence type="ECO:0000256" key="6">
    <source>
        <dbReference type="ARBA" id="ARBA00023180"/>
    </source>
</evidence>
<dbReference type="Gene3D" id="3.20.20.80">
    <property type="entry name" value="Glycosidases"/>
    <property type="match status" value="2"/>
</dbReference>
<dbReference type="STRING" id="34690.A0A182UID8"/>
<evidence type="ECO:0000256" key="4">
    <source>
        <dbReference type="ARBA" id="ARBA00022729"/>
    </source>
</evidence>
<organism evidence="10 11">
    <name type="scientific">Anopheles melas</name>
    <dbReference type="NCBI Taxonomy" id="34690"/>
    <lineage>
        <taxon>Eukaryota</taxon>
        <taxon>Metazoa</taxon>
        <taxon>Ecdysozoa</taxon>
        <taxon>Arthropoda</taxon>
        <taxon>Hexapoda</taxon>
        <taxon>Insecta</taxon>
        <taxon>Pterygota</taxon>
        <taxon>Neoptera</taxon>
        <taxon>Endopterygota</taxon>
        <taxon>Diptera</taxon>
        <taxon>Nematocera</taxon>
        <taxon>Culicoidea</taxon>
        <taxon>Culicidae</taxon>
        <taxon>Anophelinae</taxon>
        <taxon>Anopheles</taxon>
    </lineage>
</organism>
<proteinExistence type="inferred from homology"/>
<feature type="domain" description="Glycosyl hydrolase family 13 catalytic" evidence="9">
    <location>
        <begin position="31"/>
        <end position="424"/>
    </location>
</feature>
<evidence type="ECO:0000259" key="9">
    <source>
        <dbReference type="SMART" id="SM00642"/>
    </source>
</evidence>
<dbReference type="InterPro" id="IPR020568">
    <property type="entry name" value="Ribosomal_Su5_D2-typ_SF"/>
</dbReference>
<feature type="chain" id="PRO_5008138202" description="alpha-glucosidase" evidence="8">
    <location>
        <begin position="20"/>
        <end position="1295"/>
    </location>
</feature>